<sequence length="68" mass="7563">MARGTEGDSPIEVGSYLKGIDYPANQDQLIEQAQRNGAGSEVLEIFKNLPNEQYRNMADVMKAYGDVR</sequence>
<evidence type="ECO:0000313" key="2">
    <source>
        <dbReference type="Proteomes" id="UP000243207"/>
    </source>
</evidence>
<dbReference type="RefSeq" id="WP_093396985.1">
    <property type="nucleotide sequence ID" value="NZ_LT629736.1"/>
</dbReference>
<dbReference type="OrthoDB" id="3078349at2"/>
<gene>
    <name evidence="1" type="ORF">SAMN05216421_3273</name>
</gene>
<dbReference type="Proteomes" id="UP000243207">
    <property type="component" value="Chromosome I"/>
</dbReference>
<proteinExistence type="predicted"/>
<organism evidence="1 2">
    <name type="scientific">Halopseudomonas xinjiangensis</name>
    <dbReference type="NCBI Taxonomy" id="487184"/>
    <lineage>
        <taxon>Bacteria</taxon>
        <taxon>Pseudomonadati</taxon>
        <taxon>Pseudomonadota</taxon>
        <taxon>Gammaproteobacteria</taxon>
        <taxon>Pseudomonadales</taxon>
        <taxon>Pseudomonadaceae</taxon>
        <taxon>Halopseudomonas</taxon>
    </lineage>
</organism>
<accession>A0A1H1YUE1</accession>
<protein>
    <recommendedName>
        <fullName evidence="3">DUF2795 domain-containing protein</fullName>
    </recommendedName>
</protein>
<keyword evidence="2" id="KW-1185">Reference proteome</keyword>
<dbReference type="InterPro" id="IPR021527">
    <property type="entry name" value="DUF2795"/>
</dbReference>
<dbReference type="Pfam" id="PF11387">
    <property type="entry name" value="DUF2795"/>
    <property type="match status" value="1"/>
</dbReference>
<evidence type="ECO:0000313" key="1">
    <source>
        <dbReference type="EMBL" id="SDT25023.1"/>
    </source>
</evidence>
<name>A0A1H1YUE1_9GAMM</name>
<dbReference type="STRING" id="487184.SAMN05216421_3273"/>
<dbReference type="AlphaFoldDB" id="A0A1H1YUE1"/>
<reference evidence="2" key="1">
    <citation type="submission" date="2016-10" db="EMBL/GenBank/DDBJ databases">
        <authorList>
            <person name="Varghese N."/>
            <person name="Submissions S."/>
        </authorList>
    </citation>
    <scope>NUCLEOTIDE SEQUENCE [LARGE SCALE GENOMIC DNA]</scope>
    <source>
        <strain evidence="2">NRRL B-51270</strain>
    </source>
</reference>
<evidence type="ECO:0008006" key="3">
    <source>
        <dbReference type="Google" id="ProtNLM"/>
    </source>
</evidence>
<dbReference type="EMBL" id="LT629736">
    <property type="protein sequence ID" value="SDT25023.1"/>
    <property type="molecule type" value="Genomic_DNA"/>
</dbReference>